<dbReference type="Pfam" id="PF01432">
    <property type="entry name" value="Peptidase_M3"/>
    <property type="match status" value="1"/>
</dbReference>
<name>A0A2U1PSU4_ARTAN</name>
<evidence type="ECO:0000256" key="3">
    <source>
        <dbReference type="ARBA" id="ARBA00022801"/>
    </source>
</evidence>
<evidence type="ECO:0000256" key="1">
    <source>
        <dbReference type="ARBA" id="ARBA00022670"/>
    </source>
</evidence>
<dbReference type="GO" id="GO:0006508">
    <property type="term" value="P:proteolysis"/>
    <property type="evidence" value="ECO:0007669"/>
    <property type="project" value="UniProtKB-KW"/>
</dbReference>
<dbReference type="EMBL" id="PKPP01000776">
    <property type="protein sequence ID" value="PWA88805.1"/>
    <property type="molecule type" value="Genomic_DNA"/>
</dbReference>
<comment type="caution">
    <text evidence="8">The sequence shown here is derived from an EMBL/GenBank/DDBJ whole genome shotgun (WGS) entry which is preliminary data.</text>
</comment>
<dbReference type="GO" id="GO:0046872">
    <property type="term" value="F:metal ion binding"/>
    <property type="evidence" value="ECO:0007669"/>
    <property type="project" value="UniProtKB-UniRule"/>
</dbReference>
<dbReference type="Proteomes" id="UP000245207">
    <property type="component" value="Unassembled WGS sequence"/>
</dbReference>
<dbReference type="SUPFAM" id="SSF55486">
    <property type="entry name" value="Metalloproteases ('zincins'), catalytic domain"/>
    <property type="match status" value="1"/>
</dbReference>
<dbReference type="GO" id="GO:0004222">
    <property type="term" value="F:metalloendopeptidase activity"/>
    <property type="evidence" value="ECO:0007669"/>
    <property type="project" value="InterPro"/>
</dbReference>
<evidence type="ECO:0000256" key="4">
    <source>
        <dbReference type="ARBA" id="ARBA00022833"/>
    </source>
</evidence>
<dbReference type="PANTHER" id="PTHR11804:SF79">
    <property type="entry name" value="MITOCHONDRIAL INTERMEDIATE PEPTIDASE"/>
    <property type="match status" value="1"/>
</dbReference>
<dbReference type="OrthoDB" id="17530at2759"/>
<evidence type="ECO:0000256" key="2">
    <source>
        <dbReference type="ARBA" id="ARBA00022723"/>
    </source>
</evidence>
<dbReference type="InterPro" id="IPR001567">
    <property type="entry name" value="Pept_M3A_M3B_dom"/>
</dbReference>
<evidence type="ECO:0000313" key="9">
    <source>
        <dbReference type="Proteomes" id="UP000245207"/>
    </source>
</evidence>
<dbReference type="PANTHER" id="PTHR11804">
    <property type="entry name" value="PROTEASE M3 THIMET OLIGOPEPTIDASE-RELATED"/>
    <property type="match status" value="1"/>
</dbReference>
<comment type="cofactor">
    <cofactor evidence="6">
        <name>Zn(2+)</name>
        <dbReference type="ChEBI" id="CHEBI:29105"/>
    </cofactor>
    <text evidence="6">Binds 1 zinc ion.</text>
</comment>
<comment type="similarity">
    <text evidence="6">Belongs to the peptidase M3 family.</text>
</comment>
<gene>
    <name evidence="8" type="ORF">CTI12_AA118800</name>
</gene>
<feature type="domain" description="Peptidase M3A/M3B catalytic" evidence="7">
    <location>
        <begin position="28"/>
        <end position="113"/>
    </location>
</feature>
<keyword evidence="4 6" id="KW-0862">Zinc</keyword>
<evidence type="ECO:0000256" key="5">
    <source>
        <dbReference type="ARBA" id="ARBA00023049"/>
    </source>
</evidence>
<protein>
    <submittedName>
        <fullName evidence="8">Putative mitochondrial intermediate peptidase, mitochondrial</fullName>
    </submittedName>
</protein>
<organism evidence="8 9">
    <name type="scientific">Artemisia annua</name>
    <name type="common">Sweet wormwood</name>
    <dbReference type="NCBI Taxonomy" id="35608"/>
    <lineage>
        <taxon>Eukaryota</taxon>
        <taxon>Viridiplantae</taxon>
        <taxon>Streptophyta</taxon>
        <taxon>Embryophyta</taxon>
        <taxon>Tracheophyta</taxon>
        <taxon>Spermatophyta</taxon>
        <taxon>Magnoliopsida</taxon>
        <taxon>eudicotyledons</taxon>
        <taxon>Gunneridae</taxon>
        <taxon>Pentapetalae</taxon>
        <taxon>asterids</taxon>
        <taxon>campanulids</taxon>
        <taxon>Asterales</taxon>
        <taxon>Asteraceae</taxon>
        <taxon>Asteroideae</taxon>
        <taxon>Anthemideae</taxon>
        <taxon>Artemisiinae</taxon>
        <taxon>Artemisia</taxon>
    </lineage>
</organism>
<reference evidence="8 9" key="1">
    <citation type="journal article" date="2018" name="Mol. Plant">
        <title>The genome of Artemisia annua provides insight into the evolution of Asteraceae family and artemisinin biosynthesis.</title>
        <authorList>
            <person name="Shen Q."/>
            <person name="Zhang L."/>
            <person name="Liao Z."/>
            <person name="Wang S."/>
            <person name="Yan T."/>
            <person name="Shi P."/>
            <person name="Liu M."/>
            <person name="Fu X."/>
            <person name="Pan Q."/>
            <person name="Wang Y."/>
            <person name="Lv Z."/>
            <person name="Lu X."/>
            <person name="Zhang F."/>
            <person name="Jiang W."/>
            <person name="Ma Y."/>
            <person name="Chen M."/>
            <person name="Hao X."/>
            <person name="Li L."/>
            <person name="Tang Y."/>
            <person name="Lv G."/>
            <person name="Zhou Y."/>
            <person name="Sun X."/>
            <person name="Brodelius P.E."/>
            <person name="Rose J.K.C."/>
            <person name="Tang K."/>
        </authorList>
    </citation>
    <scope>NUCLEOTIDE SEQUENCE [LARGE SCALE GENOMIC DNA]</scope>
    <source>
        <strain evidence="9">cv. Huhao1</strain>
        <tissue evidence="8">Leaf</tissue>
    </source>
</reference>
<keyword evidence="5 6" id="KW-0482">Metalloprotease</keyword>
<proteinExistence type="inferred from homology"/>
<keyword evidence="3 6" id="KW-0378">Hydrolase</keyword>
<dbReference type="Gene3D" id="1.10.1370.40">
    <property type="match status" value="1"/>
</dbReference>
<keyword evidence="2 6" id="KW-0479">Metal-binding</keyword>
<dbReference type="GO" id="GO:0006518">
    <property type="term" value="P:peptide metabolic process"/>
    <property type="evidence" value="ECO:0007669"/>
    <property type="project" value="TreeGrafter"/>
</dbReference>
<evidence type="ECO:0000313" key="8">
    <source>
        <dbReference type="EMBL" id="PWA88805.1"/>
    </source>
</evidence>
<dbReference type="InterPro" id="IPR045090">
    <property type="entry name" value="Pept_M3A_M3B"/>
</dbReference>
<keyword evidence="9" id="KW-1185">Reference proteome</keyword>
<dbReference type="AlphaFoldDB" id="A0A2U1PSU4"/>
<evidence type="ECO:0000259" key="7">
    <source>
        <dbReference type="Pfam" id="PF01432"/>
    </source>
</evidence>
<evidence type="ECO:0000256" key="6">
    <source>
        <dbReference type="RuleBase" id="RU003435"/>
    </source>
</evidence>
<dbReference type="STRING" id="35608.A0A2U1PSU4"/>
<sequence>MKCIKTWFTGKTSLFTQSETLIYGATKSTIRDIGRSLLYKVIAIVCNFLKSQNLTAASLNHFELDTFFHEFGDALYSLLTHYQHFSGTIVAFDLAKTPSNLFENTTVDGSVGKHTCGSVTMTQHKLNKGIIH</sequence>
<accession>A0A2U1PSU4</accession>
<keyword evidence="1 6" id="KW-0645">Protease</keyword>